<protein>
    <submittedName>
        <fullName evidence="2">Putative secreted protein</fullName>
    </submittedName>
</protein>
<feature type="signal peptide" evidence="1">
    <location>
        <begin position="1"/>
        <end position="19"/>
    </location>
</feature>
<accession>A0A2M4DAS0</accession>
<evidence type="ECO:0000313" key="2">
    <source>
        <dbReference type="EMBL" id="MBW74629.1"/>
    </source>
</evidence>
<feature type="chain" id="PRO_5014928278" evidence="1">
    <location>
        <begin position="20"/>
        <end position="112"/>
    </location>
</feature>
<organism evidence="2">
    <name type="scientific">Anopheles darlingi</name>
    <name type="common">Mosquito</name>
    <dbReference type="NCBI Taxonomy" id="43151"/>
    <lineage>
        <taxon>Eukaryota</taxon>
        <taxon>Metazoa</taxon>
        <taxon>Ecdysozoa</taxon>
        <taxon>Arthropoda</taxon>
        <taxon>Hexapoda</taxon>
        <taxon>Insecta</taxon>
        <taxon>Pterygota</taxon>
        <taxon>Neoptera</taxon>
        <taxon>Endopterygota</taxon>
        <taxon>Diptera</taxon>
        <taxon>Nematocera</taxon>
        <taxon>Culicoidea</taxon>
        <taxon>Culicidae</taxon>
        <taxon>Anophelinae</taxon>
        <taxon>Anopheles</taxon>
    </lineage>
</organism>
<keyword evidence="1" id="KW-0732">Signal</keyword>
<dbReference type="EMBL" id="GGFL01010451">
    <property type="protein sequence ID" value="MBW74629.1"/>
    <property type="molecule type" value="Transcribed_RNA"/>
</dbReference>
<name>A0A2M4DAS0_ANODA</name>
<proteinExistence type="predicted"/>
<evidence type="ECO:0000256" key="1">
    <source>
        <dbReference type="SAM" id="SignalP"/>
    </source>
</evidence>
<reference evidence="2" key="1">
    <citation type="submission" date="2018-01" db="EMBL/GenBank/DDBJ databases">
        <title>An insight into the sialome of Amazonian anophelines.</title>
        <authorList>
            <person name="Ribeiro J.M."/>
            <person name="Scarpassa V."/>
            <person name="Calvo E."/>
        </authorList>
    </citation>
    <scope>NUCLEOTIDE SEQUENCE</scope>
</reference>
<sequence>MLALLQLAAAAGAAGAALGFAGNTRPMRTTLNRVRRGHRARAVASTRPAGAAHVRASGRPATCWTALSTPRRPLAVASGVAVWSSTRGWHHPCWWCLAGAIGHQHHQHYRFH</sequence>
<dbReference type="AlphaFoldDB" id="A0A2M4DAS0"/>